<evidence type="ECO:0000313" key="3">
    <source>
        <dbReference type="Proteomes" id="UP000198742"/>
    </source>
</evidence>
<name>A0A1H4YS96_9ACTN</name>
<feature type="transmembrane region" description="Helical" evidence="1">
    <location>
        <begin position="123"/>
        <end position="142"/>
    </location>
</feature>
<feature type="transmembrane region" description="Helical" evidence="1">
    <location>
        <begin position="148"/>
        <end position="178"/>
    </location>
</feature>
<dbReference type="Pfam" id="PF06182">
    <property type="entry name" value="ABC2_membrane_6"/>
    <property type="match status" value="1"/>
</dbReference>
<keyword evidence="3" id="KW-1185">Reference proteome</keyword>
<keyword evidence="1" id="KW-0812">Transmembrane</keyword>
<dbReference type="AlphaFoldDB" id="A0A1H4YS96"/>
<dbReference type="EMBL" id="FNRT01000002">
    <property type="protein sequence ID" value="SED20525.1"/>
    <property type="molecule type" value="Genomic_DNA"/>
</dbReference>
<dbReference type="Proteomes" id="UP000198742">
    <property type="component" value="Unassembled WGS sequence"/>
</dbReference>
<dbReference type="STRING" id="402596.SAMN04489844_3910"/>
<evidence type="ECO:0000313" key="2">
    <source>
        <dbReference type="EMBL" id="SED20525.1"/>
    </source>
</evidence>
<feature type="transmembrane region" description="Helical" evidence="1">
    <location>
        <begin position="25"/>
        <end position="46"/>
    </location>
</feature>
<evidence type="ECO:0000256" key="1">
    <source>
        <dbReference type="SAM" id="Phobius"/>
    </source>
</evidence>
<sequence>MPRGWGTLHVAIATRAFRRYSTYRAATLAGIFTNSVFGIIYSFAYLALWEANPTAGGYDAQDAVTYVWLGQALLMTVALWGGGTTDDLAERIRTGDVAIDLYRPVGLVGWYLASDLGRAAYHLLTRGLGPTVIGLVVFDIALPTSPVAALAFAVSLVLAVVVSFTIRFLVASTAFWLLDQSGVKVMSGAFAIFFSGMMLPLVLFPGWLGTLARALPWASYVQVPADVWLGKHTGADLLAALGFQLFWAVVLLGACQVVLRLATRKVVVQGG</sequence>
<feature type="transmembrane region" description="Helical" evidence="1">
    <location>
        <begin position="237"/>
        <end position="259"/>
    </location>
</feature>
<dbReference type="PANTHER" id="PTHR36832">
    <property type="entry name" value="SLR1174 PROTEIN-RELATED"/>
    <property type="match status" value="1"/>
</dbReference>
<dbReference type="InterPro" id="IPR010390">
    <property type="entry name" value="ABC-2_transporter-like"/>
</dbReference>
<gene>
    <name evidence="2" type="ORF">SAMN04489844_3910</name>
</gene>
<organism evidence="2 3">
    <name type="scientific">Nocardioides exalbidus</name>
    <dbReference type="NCBI Taxonomy" id="402596"/>
    <lineage>
        <taxon>Bacteria</taxon>
        <taxon>Bacillati</taxon>
        <taxon>Actinomycetota</taxon>
        <taxon>Actinomycetes</taxon>
        <taxon>Propionibacteriales</taxon>
        <taxon>Nocardioidaceae</taxon>
        <taxon>Nocardioides</taxon>
    </lineage>
</organism>
<feature type="transmembrane region" description="Helical" evidence="1">
    <location>
        <begin position="190"/>
        <end position="208"/>
    </location>
</feature>
<protein>
    <submittedName>
        <fullName evidence="2">ABC-2 type transport system permease protein</fullName>
    </submittedName>
</protein>
<reference evidence="3" key="1">
    <citation type="submission" date="2016-10" db="EMBL/GenBank/DDBJ databases">
        <authorList>
            <person name="Varghese N."/>
            <person name="Submissions S."/>
        </authorList>
    </citation>
    <scope>NUCLEOTIDE SEQUENCE [LARGE SCALE GENOMIC DNA]</scope>
    <source>
        <strain evidence="3">DSM 22017</strain>
    </source>
</reference>
<accession>A0A1H4YS96</accession>
<proteinExistence type="predicted"/>
<feature type="transmembrane region" description="Helical" evidence="1">
    <location>
        <begin position="66"/>
        <end position="83"/>
    </location>
</feature>
<dbReference type="PANTHER" id="PTHR36832:SF2">
    <property type="entry name" value="INTEGRAL MEMBRANE PROTEIN"/>
    <property type="match status" value="1"/>
</dbReference>
<keyword evidence="1" id="KW-1133">Transmembrane helix</keyword>
<dbReference type="RefSeq" id="WP_217630396.1">
    <property type="nucleotide sequence ID" value="NZ_FNRT01000002.1"/>
</dbReference>
<keyword evidence="1" id="KW-0472">Membrane</keyword>